<dbReference type="CDD" id="cd02511">
    <property type="entry name" value="Beta4Glucosyltransferase"/>
    <property type="match status" value="1"/>
</dbReference>
<evidence type="ECO:0000256" key="2">
    <source>
        <dbReference type="SAM" id="Phobius"/>
    </source>
</evidence>
<feature type="domain" description="Glycosyltransferase 2-like" evidence="3">
    <location>
        <begin position="8"/>
        <end position="124"/>
    </location>
</feature>
<keyword evidence="2" id="KW-0472">Membrane</keyword>
<dbReference type="Proteomes" id="UP000324133">
    <property type="component" value="Unassembled WGS sequence"/>
</dbReference>
<dbReference type="PANTHER" id="PTHR43630">
    <property type="entry name" value="POLY-BETA-1,6-N-ACETYL-D-GLUCOSAMINE SYNTHASE"/>
    <property type="match status" value="1"/>
</dbReference>
<keyword evidence="2" id="KW-0812">Transmembrane</keyword>
<feature type="transmembrane region" description="Helical" evidence="2">
    <location>
        <begin position="226"/>
        <end position="247"/>
    </location>
</feature>
<dbReference type="OrthoDB" id="9815923at2"/>
<organism evidence="4 5">
    <name type="scientific">Rufibacter hautae</name>
    <dbReference type="NCBI Taxonomy" id="2595005"/>
    <lineage>
        <taxon>Bacteria</taxon>
        <taxon>Pseudomonadati</taxon>
        <taxon>Bacteroidota</taxon>
        <taxon>Cytophagia</taxon>
        <taxon>Cytophagales</taxon>
        <taxon>Hymenobacteraceae</taxon>
        <taxon>Rufibacter</taxon>
    </lineage>
</organism>
<dbReference type="PANTHER" id="PTHR43630:SF2">
    <property type="entry name" value="GLYCOSYLTRANSFERASE"/>
    <property type="match status" value="1"/>
</dbReference>
<comment type="caution">
    <text evidence="4">The sequence shown here is derived from an EMBL/GenBank/DDBJ whole genome shotgun (WGS) entry which is preliminary data.</text>
</comment>
<accession>A0A5B6TG40</accession>
<proteinExistence type="inferred from homology"/>
<reference evidence="4 5" key="1">
    <citation type="submission" date="2019-07" db="EMBL/GenBank/DDBJ databases">
        <title>Rufibacter sp. nov., isolated from lake sediment.</title>
        <authorList>
            <person name="Qu J.-H."/>
        </authorList>
    </citation>
    <scope>NUCLEOTIDE SEQUENCE [LARGE SCALE GENOMIC DNA]</scope>
    <source>
        <strain evidence="4 5">NBS58-1</strain>
    </source>
</reference>
<dbReference type="RefSeq" id="WP_149089245.1">
    <property type="nucleotide sequence ID" value="NZ_VKKY01000001.1"/>
</dbReference>
<keyword evidence="5" id="KW-1185">Reference proteome</keyword>
<dbReference type="AlphaFoldDB" id="A0A5B6TG40"/>
<dbReference type="EMBL" id="VKKY01000001">
    <property type="protein sequence ID" value="KAA3439602.1"/>
    <property type="molecule type" value="Genomic_DNA"/>
</dbReference>
<dbReference type="GO" id="GO:0016740">
    <property type="term" value="F:transferase activity"/>
    <property type="evidence" value="ECO:0007669"/>
    <property type="project" value="UniProtKB-KW"/>
</dbReference>
<keyword evidence="2" id="KW-1133">Transmembrane helix</keyword>
<comment type="similarity">
    <text evidence="1">Belongs to the glycosyltransferase 2 family. WaaE/KdtX subfamily.</text>
</comment>
<evidence type="ECO:0000313" key="5">
    <source>
        <dbReference type="Proteomes" id="UP000324133"/>
    </source>
</evidence>
<dbReference type="InterPro" id="IPR029044">
    <property type="entry name" value="Nucleotide-diphossugar_trans"/>
</dbReference>
<name>A0A5B6TG40_9BACT</name>
<gene>
    <name evidence="4" type="ORF">FOA19_02665</name>
</gene>
<dbReference type="Pfam" id="PF00535">
    <property type="entry name" value="Glycos_transf_2"/>
    <property type="match status" value="1"/>
</dbReference>
<dbReference type="Gene3D" id="3.90.550.10">
    <property type="entry name" value="Spore Coat Polysaccharide Biosynthesis Protein SpsA, Chain A"/>
    <property type="match status" value="1"/>
</dbReference>
<evidence type="ECO:0000259" key="3">
    <source>
        <dbReference type="Pfam" id="PF00535"/>
    </source>
</evidence>
<evidence type="ECO:0000313" key="4">
    <source>
        <dbReference type="EMBL" id="KAA3439602.1"/>
    </source>
</evidence>
<protein>
    <submittedName>
        <fullName evidence="4">Glycosyltransferase family 2 protein</fullName>
    </submittedName>
</protein>
<dbReference type="SUPFAM" id="SSF53448">
    <property type="entry name" value="Nucleotide-diphospho-sugar transferases"/>
    <property type="match status" value="1"/>
</dbReference>
<dbReference type="InterPro" id="IPR001173">
    <property type="entry name" value="Glyco_trans_2-like"/>
</dbReference>
<evidence type="ECO:0000256" key="1">
    <source>
        <dbReference type="ARBA" id="ARBA00038494"/>
    </source>
</evidence>
<sequence length="303" mass="35071">MARKLDLTIAIPVKNEERNLPDCLKAIGQNLAQHVVIIDSGSTDSTKEIAKAYGIEVIDFSWDGRYPKKRNWFLRNHTPKTKWVLFLDADEYLTEDFKSELRVALNDNDKVGYWLNYSVYFLGKQLKGGYPLKKLALFQVGAGEYEQIDEDKWTQLDMEVHEHPILQGKVGVIKSKIDHQDFRGISNFVIKHNDYAEWEAARFLKSFTNSSWVATLTWKQRVKYQLMQSVLIGPVFFMGSYIFLGGFKDGARGFAYAILKMSYFMQIYCKLKENMRKEHLVKQVDTLSNDSILPDRLISLGEN</sequence>
<keyword evidence="4" id="KW-0808">Transferase</keyword>